<dbReference type="Proteomes" id="UP000327013">
    <property type="component" value="Chromosome 2"/>
</dbReference>
<evidence type="ECO:0000259" key="9">
    <source>
        <dbReference type="Pfam" id="PF02096"/>
    </source>
</evidence>
<evidence type="ECO:0000256" key="1">
    <source>
        <dbReference type="ARBA" id="ARBA00004141"/>
    </source>
</evidence>
<dbReference type="GO" id="GO:0032977">
    <property type="term" value="F:membrane insertase activity"/>
    <property type="evidence" value="ECO:0007669"/>
    <property type="project" value="InterPro"/>
</dbReference>
<protein>
    <recommendedName>
        <fullName evidence="9">Membrane insertase YidC/Oxa/ALB C-terminal domain-containing protein</fullName>
    </recommendedName>
</protein>
<reference evidence="10 11" key="1">
    <citation type="submission" date="2019-06" db="EMBL/GenBank/DDBJ databases">
        <title>A chromosomal-level reference genome of Carpinus fangiana (Coryloideae, Betulaceae).</title>
        <authorList>
            <person name="Yang X."/>
            <person name="Wang Z."/>
            <person name="Zhang L."/>
            <person name="Hao G."/>
            <person name="Liu J."/>
            <person name="Yang Y."/>
        </authorList>
    </citation>
    <scope>NUCLEOTIDE SEQUENCE [LARGE SCALE GENOMIC DNA]</scope>
    <source>
        <strain evidence="10">Cfa_2016G</strain>
        <tissue evidence="10">Leaf</tissue>
    </source>
</reference>
<sequence length="434" mass="47614">MAYMRSLSTRATLIARRCHPSFGYVLHDDDRKHSSTDEDLSSQRVDNFLQRRSFGSSNLNKSAGFGALFPDRGCSHIFLPPSTGPSFSRYMSTTVGEGSDKIEMISDVAGVLTDTTVQAVASQVAAVNEVAIAAADSYLPVKALQYFIDGVHSFTGLNWWASIALATLLIRGATAPLLINQLKATTKLTLMRPRLEELKQQMQDKGMDPAAVAEGQRKMQNLFKEYGVSPFTPLKGLFIQGPVFVSFFLAISNMAEKVPSFKSGGAFWFVDLTTPDTLYILPVLTALSFLITVECNMQEGMEGNPVASTMKNVSRGLAVLTVPFTMGFPKAIFCYWITSNLFSLIYGLVLKCRGVKKFLGVPEIPVAQPTSAPQPAFSAFSALKLPTMVKQEPTSVPSESVKLPDRRISPSSNISQRLRSLEKQVKGRKKNKKR</sequence>
<evidence type="ECO:0000256" key="5">
    <source>
        <dbReference type="ARBA" id="ARBA00023136"/>
    </source>
</evidence>
<evidence type="ECO:0000256" key="7">
    <source>
        <dbReference type="SAM" id="MobiDB-lite"/>
    </source>
</evidence>
<gene>
    <name evidence="10" type="ORF">FH972_006406</name>
</gene>
<dbReference type="PANTHER" id="PTHR12428:SF34">
    <property type="entry name" value="MITOCHONDRIAL INNER MEMBRANE PROTEIN OXA1-LIKE"/>
    <property type="match status" value="1"/>
</dbReference>
<evidence type="ECO:0000256" key="6">
    <source>
        <dbReference type="RuleBase" id="RU003945"/>
    </source>
</evidence>
<comment type="subcellular location">
    <subcellularLocation>
        <location evidence="1 6">Membrane</location>
        <topology evidence="1 6">Multi-pass membrane protein</topology>
    </subcellularLocation>
</comment>
<feature type="compositionally biased region" description="Polar residues" evidence="7">
    <location>
        <begin position="409"/>
        <end position="418"/>
    </location>
</feature>
<evidence type="ECO:0000256" key="8">
    <source>
        <dbReference type="SAM" id="Phobius"/>
    </source>
</evidence>
<keyword evidence="11" id="KW-1185">Reference proteome</keyword>
<evidence type="ECO:0000313" key="11">
    <source>
        <dbReference type="Proteomes" id="UP000327013"/>
    </source>
</evidence>
<dbReference type="InterPro" id="IPR001708">
    <property type="entry name" value="YidC/ALB3/OXA1/COX18"/>
</dbReference>
<keyword evidence="5 8" id="KW-0472">Membrane</keyword>
<feature type="transmembrane region" description="Helical" evidence="8">
    <location>
        <begin position="328"/>
        <end position="349"/>
    </location>
</feature>
<dbReference type="Pfam" id="PF02096">
    <property type="entry name" value="60KD_IMP"/>
    <property type="match status" value="1"/>
</dbReference>
<evidence type="ECO:0000256" key="3">
    <source>
        <dbReference type="ARBA" id="ARBA00022692"/>
    </source>
</evidence>
<comment type="similarity">
    <text evidence="6">Belongs to the OXA1/ALB3/YidC family.</text>
</comment>
<dbReference type="PANTHER" id="PTHR12428">
    <property type="entry name" value="OXA1"/>
    <property type="match status" value="1"/>
</dbReference>
<dbReference type="GO" id="GO:0032979">
    <property type="term" value="P:protein insertion into mitochondrial inner membrane from matrix"/>
    <property type="evidence" value="ECO:0007669"/>
    <property type="project" value="TreeGrafter"/>
</dbReference>
<accession>A0A5N6QVG2</accession>
<keyword evidence="3 6" id="KW-0812">Transmembrane</keyword>
<dbReference type="GO" id="GO:0005743">
    <property type="term" value="C:mitochondrial inner membrane"/>
    <property type="evidence" value="ECO:0007669"/>
    <property type="project" value="TreeGrafter"/>
</dbReference>
<evidence type="ECO:0000256" key="2">
    <source>
        <dbReference type="ARBA" id="ARBA00010583"/>
    </source>
</evidence>
<proteinExistence type="inferred from homology"/>
<dbReference type="CDD" id="cd20069">
    <property type="entry name" value="5TM_Oxa1-like"/>
    <property type="match status" value="1"/>
</dbReference>
<comment type="similarity">
    <text evidence="2">Belongs to the OXA1/ALB3/YidC (TC 2.A.9.2) family.</text>
</comment>
<organism evidence="10 11">
    <name type="scientific">Carpinus fangiana</name>
    <dbReference type="NCBI Taxonomy" id="176857"/>
    <lineage>
        <taxon>Eukaryota</taxon>
        <taxon>Viridiplantae</taxon>
        <taxon>Streptophyta</taxon>
        <taxon>Embryophyta</taxon>
        <taxon>Tracheophyta</taxon>
        <taxon>Spermatophyta</taxon>
        <taxon>Magnoliopsida</taxon>
        <taxon>eudicotyledons</taxon>
        <taxon>Gunneridae</taxon>
        <taxon>Pentapetalae</taxon>
        <taxon>rosids</taxon>
        <taxon>fabids</taxon>
        <taxon>Fagales</taxon>
        <taxon>Betulaceae</taxon>
        <taxon>Carpinus</taxon>
    </lineage>
</organism>
<dbReference type="AlphaFoldDB" id="A0A5N6QVG2"/>
<name>A0A5N6QVG2_9ROSI</name>
<keyword evidence="4 8" id="KW-1133">Transmembrane helix</keyword>
<feature type="domain" description="Membrane insertase YidC/Oxa/ALB C-terminal" evidence="9">
    <location>
        <begin position="159"/>
        <end position="348"/>
    </location>
</feature>
<evidence type="ECO:0000256" key="4">
    <source>
        <dbReference type="ARBA" id="ARBA00022989"/>
    </source>
</evidence>
<dbReference type="EMBL" id="CM017322">
    <property type="protein sequence ID" value="KAE8010009.1"/>
    <property type="molecule type" value="Genomic_DNA"/>
</dbReference>
<evidence type="ECO:0000313" key="10">
    <source>
        <dbReference type="EMBL" id="KAE8010009.1"/>
    </source>
</evidence>
<dbReference type="InterPro" id="IPR028055">
    <property type="entry name" value="YidC/Oxa/ALB_C"/>
</dbReference>
<dbReference type="NCBIfam" id="TIGR03592">
    <property type="entry name" value="yidC_oxa1_cterm"/>
    <property type="match status" value="1"/>
</dbReference>
<feature type="region of interest" description="Disordered" evidence="7">
    <location>
        <begin position="391"/>
        <end position="434"/>
    </location>
</feature>
<dbReference type="OrthoDB" id="2148490at2759"/>